<evidence type="ECO:0000256" key="3">
    <source>
        <dbReference type="ARBA" id="ARBA00022741"/>
    </source>
</evidence>
<evidence type="ECO:0000256" key="7">
    <source>
        <dbReference type="ARBA" id="ARBA00048478"/>
    </source>
</evidence>
<reference evidence="9 10" key="2">
    <citation type="submission" date="2019-05" db="EMBL/GenBank/DDBJ databases">
        <title>Genome evolution of the obligate endosymbiont Buchnera aphidicola.</title>
        <authorList>
            <person name="Moran N.A."/>
        </authorList>
    </citation>
    <scope>NUCLEOTIDE SEQUENCE [LARGE SCALE GENOMIC DNA]</scope>
    <source>
        <strain evidence="9 10">Bca</strain>
    </source>
</reference>
<evidence type="ECO:0000256" key="6">
    <source>
        <dbReference type="ARBA" id="ARBA00047615"/>
    </source>
</evidence>
<name>A0A4D6XTL3_9GAMM</name>
<dbReference type="Gene3D" id="3.40.50.300">
    <property type="entry name" value="P-loop containing nucleotide triphosphate hydrolases"/>
    <property type="match status" value="1"/>
</dbReference>
<dbReference type="OrthoDB" id="9807434at2"/>
<dbReference type="Proteomes" id="UP000298594">
    <property type="component" value="Chromosome"/>
</dbReference>
<sequence>MKYSSKLLKLNEVSQISSQLASYPIVRKILLKKQRLLRCLPGLIAEGRDMGTVVFPDAMLKFFLNAHLEIRVKRRMLELNKNGYYISFKELATQIKNRDKQDKNRLISPLCIPKNAIILDSTNMNLSEVATASMEYIIEKIKIL</sequence>
<gene>
    <name evidence="9" type="ORF">D9V67_01580</name>
</gene>
<keyword evidence="4 9" id="KW-0418">Kinase</keyword>
<evidence type="ECO:0000256" key="4">
    <source>
        <dbReference type="ARBA" id="ARBA00022777"/>
    </source>
</evidence>
<comment type="catalytic activity">
    <reaction evidence="6">
        <text>dCMP + ATP = dCDP + ADP</text>
        <dbReference type="Rhea" id="RHEA:25094"/>
        <dbReference type="ChEBI" id="CHEBI:30616"/>
        <dbReference type="ChEBI" id="CHEBI:57566"/>
        <dbReference type="ChEBI" id="CHEBI:58593"/>
        <dbReference type="ChEBI" id="CHEBI:456216"/>
        <dbReference type="EC" id="2.7.4.25"/>
    </reaction>
</comment>
<proteinExistence type="predicted"/>
<evidence type="ECO:0000313" key="10">
    <source>
        <dbReference type="Proteomes" id="UP000298594"/>
    </source>
</evidence>
<dbReference type="RefSeq" id="WP_158359457.1">
    <property type="nucleotide sequence ID" value="NZ_CP034879.1"/>
</dbReference>
<evidence type="ECO:0000256" key="2">
    <source>
        <dbReference type="ARBA" id="ARBA00022679"/>
    </source>
</evidence>
<evidence type="ECO:0000259" key="8">
    <source>
        <dbReference type="Pfam" id="PF02224"/>
    </source>
</evidence>
<evidence type="ECO:0000256" key="1">
    <source>
        <dbReference type="ARBA" id="ARBA00012906"/>
    </source>
</evidence>
<dbReference type="AlphaFoldDB" id="A0A4D6XTL3"/>
<dbReference type="InterPro" id="IPR011994">
    <property type="entry name" value="Cytidylate_kinase_dom"/>
</dbReference>
<feature type="domain" description="Cytidylate kinase" evidence="8">
    <location>
        <begin position="5"/>
        <end position="137"/>
    </location>
</feature>
<organism evidence="9 10">
    <name type="scientific">Buchnera aphidicola</name>
    <name type="common">Brachycaudus cardui</name>
    <dbReference type="NCBI Taxonomy" id="557993"/>
    <lineage>
        <taxon>Bacteria</taxon>
        <taxon>Pseudomonadati</taxon>
        <taxon>Pseudomonadota</taxon>
        <taxon>Gammaproteobacteria</taxon>
        <taxon>Enterobacterales</taxon>
        <taxon>Erwiniaceae</taxon>
        <taxon>Buchnera</taxon>
    </lineage>
</organism>
<keyword evidence="3" id="KW-0547">Nucleotide-binding</keyword>
<accession>A0A4D6XTL3</accession>
<evidence type="ECO:0000313" key="9">
    <source>
        <dbReference type="EMBL" id="QCI20446.1"/>
    </source>
</evidence>
<dbReference type="GO" id="GO:0036431">
    <property type="term" value="F:dCMP kinase activity"/>
    <property type="evidence" value="ECO:0007669"/>
    <property type="project" value="InterPro"/>
</dbReference>
<keyword evidence="5" id="KW-0067">ATP-binding</keyword>
<dbReference type="SUPFAM" id="SSF52540">
    <property type="entry name" value="P-loop containing nucleoside triphosphate hydrolases"/>
    <property type="match status" value="1"/>
</dbReference>
<dbReference type="EC" id="2.7.4.25" evidence="1"/>
<dbReference type="GO" id="GO:0036430">
    <property type="term" value="F:CMP kinase activity"/>
    <property type="evidence" value="ECO:0007669"/>
    <property type="project" value="RHEA"/>
</dbReference>
<protein>
    <recommendedName>
        <fullName evidence="1">(d)CMP kinase</fullName>
        <ecNumber evidence="1">2.7.4.25</ecNumber>
    </recommendedName>
</protein>
<comment type="catalytic activity">
    <reaction evidence="7">
        <text>CMP + ATP = CDP + ADP</text>
        <dbReference type="Rhea" id="RHEA:11600"/>
        <dbReference type="ChEBI" id="CHEBI:30616"/>
        <dbReference type="ChEBI" id="CHEBI:58069"/>
        <dbReference type="ChEBI" id="CHEBI:60377"/>
        <dbReference type="ChEBI" id="CHEBI:456216"/>
        <dbReference type="EC" id="2.7.4.25"/>
    </reaction>
</comment>
<reference evidence="9 10" key="1">
    <citation type="submission" date="2018-12" db="EMBL/GenBank/DDBJ databases">
        <authorList>
            <person name="Chong R.A."/>
        </authorList>
    </citation>
    <scope>NUCLEOTIDE SEQUENCE [LARGE SCALE GENOMIC DNA]</scope>
    <source>
        <strain evidence="9 10">Bca</strain>
    </source>
</reference>
<dbReference type="CDD" id="cd02020">
    <property type="entry name" value="CMPK"/>
    <property type="match status" value="1"/>
</dbReference>
<evidence type="ECO:0000256" key="5">
    <source>
        <dbReference type="ARBA" id="ARBA00022840"/>
    </source>
</evidence>
<keyword evidence="2" id="KW-0808">Transferase</keyword>
<dbReference type="GO" id="GO:0005524">
    <property type="term" value="F:ATP binding"/>
    <property type="evidence" value="ECO:0007669"/>
    <property type="project" value="UniProtKB-KW"/>
</dbReference>
<dbReference type="Pfam" id="PF02224">
    <property type="entry name" value="Cytidylate_kin"/>
    <property type="match status" value="1"/>
</dbReference>
<dbReference type="EMBL" id="CP034879">
    <property type="protein sequence ID" value="QCI20446.1"/>
    <property type="molecule type" value="Genomic_DNA"/>
</dbReference>
<dbReference type="InterPro" id="IPR027417">
    <property type="entry name" value="P-loop_NTPase"/>
</dbReference>